<dbReference type="AlphaFoldDB" id="A0A1E5NCS5"/>
<protein>
    <submittedName>
        <fullName evidence="1">Uncharacterized protein</fullName>
    </submittedName>
</protein>
<proteinExistence type="predicted"/>
<comment type="caution">
    <text evidence="1">The sequence shown here is derived from an EMBL/GenBank/DDBJ whole genome shotgun (WGS) entry which is preliminary data.</text>
</comment>
<sequence>MNIDVCIENLKIDNYYVKEKIVRISPITIFSNKDINLVNLIWYINNFHFFDFYKINDYELLSISKIISAIMENDKYNGNIDNDTILECIDFLNIILEYSKKEAISKIFKKHDNTDIEKIYLKLNYDAEININSFFESDNIINIIFTYKQKSFSSKVLFSRKIDIFFMVLENIFKILINNNILNTLYIHDFKNIDLVNADKKNMPEMDFIFKLNEISQKEDIKKINNKLDLIKTFIKYYNHNIIINYFDDNEILDIILNNFNKRNFILVTDNKERLHSLIQEQELTHGKQYL</sequence>
<name>A0A1E5NCS5_9SPIR</name>
<dbReference type="EMBL" id="MDCO01000012">
    <property type="protein sequence ID" value="OEJ13943.1"/>
    <property type="molecule type" value="Genomic_DNA"/>
</dbReference>
<evidence type="ECO:0000313" key="1">
    <source>
        <dbReference type="EMBL" id="OEJ13943.1"/>
    </source>
</evidence>
<dbReference type="RefSeq" id="WP_069727242.1">
    <property type="nucleotide sequence ID" value="NZ_MDCO01000012.1"/>
</dbReference>
<reference evidence="1 2" key="1">
    <citation type="submission" date="2016-08" db="EMBL/GenBank/DDBJ databases">
        <title>Characterization and recognition of Brachyspira hampsonii sp. nov., a novel intestinal spirochete that is pathogenic to pigs.</title>
        <authorList>
            <person name="Mirajkar N."/>
            <person name="La T."/>
            <person name="Phillips N."/>
            <person name="Hampson D."/>
            <person name="Gebhart C."/>
        </authorList>
    </citation>
    <scope>NUCLEOTIDE SEQUENCE [LARGE SCALE GENOMIC DNA]</scope>
    <source>
        <strain evidence="1 2">P280/1</strain>
    </source>
</reference>
<accession>A0A1E5NCS5</accession>
<organism evidence="1 2">
    <name type="scientific">Brachyspira hampsonii</name>
    <dbReference type="NCBI Taxonomy" id="1287055"/>
    <lineage>
        <taxon>Bacteria</taxon>
        <taxon>Pseudomonadati</taxon>
        <taxon>Spirochaetota</taxon>
        <taxon>Spirochaetia</taxon>
        <taxon>Brachyspirales</taxon>
        <taxon>Brachyspiraceae</taxon>
        <taxon>Brachyspira</taxon>
    </lineage>
</organism>
<evidence type="ECO:0000313" key="2">
    <source>
        <dbReference type="Proteomes" id="UP000095247"/>
    </source>
</evidence>
<gene>
    <name evidence="1" type="ORF">BFL38_04180</name>
</gene>
<dbReference type="Proteomes" id="UP000095247">
    <property type="component" value="Unassembled WGS sequence"/>
</dbReference>